<feature type="transmembrane region" description="Helical" evidence="1">
    <location>
        <begin position="20"/>
        <end position="41"/>
    </location>
</feature>
<evidence type="ECO:0000259" key="2">
    <source>
        <dbReference type="Pfam" id="PF13231"/>
    </source>
</evidence>
<feature type="domain" description="Glycosyltransferase RgtA/B/C/D-like" evidence="2">
    <location>
        <begin position="82"/>
        <end position="197"/>
    </location>
</feature>
<protein>
    <recommendedName>
        <fullName evidence="2">Glycosyltransferase RgtA/B/C/D-like domain-containing protein</fullName>
    </recommendedName>
</protein>
<evidence type="ECO:0000313" key="4">
    <source>
        <dbReference type="Proteomes" id="UP000319771"/>
    </source>
</evidence>
<dbReference type="AlphaFoldDB" id="A0A538UEH4"/>
<evidence type="ECO:0000256" key="1">
    <source>
        <dbReference type="SAM" id="Phobius"/>
    </source>
</evidence>
<dbReference type="InterPro" id="IPR011990">
    <property type="entry name" value="TPR-like_helical_dom_sf"/>
</dbReference>
<gene>
    <name evidence="3" type="ORF">E6K81_01220</name>
</gene>
<dbReference type="InterPro" id="IPR038731">
    <property type="entry name" value="RgtA/B/C-like"/>
</dbReference>
<dbReference type="SUPFAM" id="SSF48452">
    <property type="entry name" value="TPR-like"/>
    <property type="match status" value="1"/>
</dbReference>
<feature type="transmembrane region" description="Helical" evidence="1">
    <location>
        <begin position="334"/>
        <end position="357"/>
    </location>
</feature>
<organism evidence="3 4">
    <name type="scientific">Eiseniibacteriota bacterium</name>
    <dbReference type="NCBI Taxonomy" id="2212470"/>
    <lineage>
        <taxon>Bacteria</taxon>
        <taxon>Candidatus Eiseniibacteriota</taxon>
    </lineage>
</organism>
<comment type="caution">
    <text evidence="3">The sequence shown here is derived from an EMBL/GenBank/DDBJ whole genome shotgun (WGS) entry which is preliminary data.</text>
</comment>
<feature type="transmembrane region" description="Helical" evidence="1">
    <location>
        <begin position="177"/>
        <end position="203"/>
    </location>
</feature>
<dbReference type="Proteomes" id="UP000319771">
    <property type="component" value="Unassembled WGS sequence"/>
</dbReference>
<keyword evidence="1" id="KW-0472">Membrane</keyword>
<dbReference type="EMBL" id="VBPB01000013">
    <property type="protein sequence ID" value="TMQ74119.1"/>
    <property type="molecule type" value="Genomic_DNA"/>
</dbReference>
<feature type="transmembrane region" description="Helical" evidence="1">
    <location>
        <begin position="150"/>
        <end position="170"/>
    </location>
</feature>
<dbReference type="Pfam" id="PF13231">
    <property type="entry name" value="PMT_2"/>
    <property type="match status" value="1"/>
</dbReference>
<feature type="transmembrane region" description="Helical" evidence="1">
    <location>
        <begin position="239"/>
        <end position="256"/>
    </location>
</feature>
<keyword evidence="1" id="KW-1133">Transmembrane helix</keyword>
<feature type="transmembrane region" description="Helical" evidence="1">
    <location>
        <begin position="268"/>
        <end position="287"/>
    </location>
</feature>
<feature type="transmembrane region" description="Helical" evidence="1">
    <location>
        <begin position="101"/>
        <end position="122"/>
    </location>
</feature>
<reference evidence="3 4" key="1">
    <citation type="journal article" date="2019" name="Nat. Microbiol.">
        <title>Mediterranean grassland soil C-N compound turnover is dependent on rainfall and depth, and is mediated by genomically divergent microorganisms.</title>
        <authorList>
            <person name="Diamond S."/>
            <person name="Andeer P.F."/>
            <person name="Li Z."/>
            <person name="Crits-Christoph A."/>
            <person name="Burstein D."/>
            <person name="Anantharaman K."/>
            <person name="Lane K.R."/>
            <person name="Thomas B.C."/>
            <person name="Pan C."/>
            <person name="Northen T.R."/>
            <person name="Banfield J.F."/>
        </authorList>
    </citation>
    <scope>NUCLEOTIDE SEQUENCE [LARGE SCALE GENOMIC DNA]</scope>
    <source>
        <strain evidence="3">WS_11</strain>
    </source>
</reference>
<evidence type="ECO:0000313" key="3">
    <source>
        <dbReference type="EMBL" id="TMQ74119.1"/>
    </source>
</evidence>
<feature type="transmembrane region" description="Helical" evidence="1">
    <location>
        <begin position="308"/>
        <end position="328"/>
    </location>
</feature>
<accession>A0A538UEH4</accession>
<keyword evidence="1" id="KW-0812">Transmembrane</keyword>
<proteinExistence type="predicted"/>
<sequence length="625" mass="68540">MRAQRGVLTMPQNGSTRQRITRAFPLWLVVLVFVLLCAIAVRAPSIAMPFFADDFVFLEQVRNRSFLAAISAPDQLGHYGRPIGRQVFFWLVAQLGGESPLAFHLANCLLFLASLTLLFALVRRKIGDAPALIAITFLAFHYAVDPLLQWASGSQDLLALLFSLVAIHLYCRNRRWLAAAALALALLSKEVAAATVFIAPAASRPPPNLATGVRKSLPMLAITAAWVLWRYLHGDHPPLHVAWIIPGVIHALQVVTGIEAGQGRPPATLWWVMTALVVVAASVVAWLTRTPSVAYPAPAPRAEPDPTWPLRVGAVWALAGTLVILPALDVWSAYYYVFALCGVALMLAGIIVLVITLPSLPRYRESFATPCSPWTWQSHVNGAYLARGTALVARYLVQLKDIYPRLPPKSTLFFSSVPTASGWQSGDGALMRWAYRDSSLRSYFLSDFTRGTAERGPFFVLSFKGDEIQDWSGAPLLLPGIAYALLRDDQPRGATDALDMALRAHPFDSRFQYWRAWTRWATGDTALAIADLTAVGMRLGRASPIRATPLSTAELVERRNAACLDPVVHVALATQWLSSAEGRQDGVIEAYAAHLLDPRSPMTSVLWARARSIETIEPRSAGYIE</sequence>
<name>A0A538UEH4_UNCEI</name>
<feature type="transmembrane region" description="Helical" evidence="1">
    <location>
        <begin position="129"/>
        <end position="144"/>
    </location>
</feature>